<feature type="compositionally biased region" description="Basic and acidic residues" evidence="1">
    <location>
        <begin position="196"/>
        <end position="211"/>
    </location>
</feature>
<keyword evidence="3" id="KW-1185">Reference proteome</keyword>
<dbReference type="Proteomes" id="UP001158576">
    <property type="component" value="Chromosome 1"/>
</dbReference>
<feature type="compositionally biased region" description="Low complexity" evidence="1">
    <location>
        <begin position="180"/>
        <end position="191"/>
    </location>
</feature>
<organism evidence="2 3">
    <name type="scientific">Oikopleura dioica</name>
    <name type="common">Tunicate</name>
    <dbReference type="NCBI Taxonomy" id="34765"/>
    <lineage>
        <taxon>Eukaryota</taxon>
        <taxon>Metazoa</taxon>
        <taxon>Chordata</taxon>
        <taxon>Tunicata</taxon>
        <taxon>Appendicularia</taxon>
        <taxon>Copelata</taxon>
        <taxon>Oikopleuridae</taxon>
        <taxon>Oikopleura</taxon>
    </lineage>
</organism>
<reference evidence="2 3" key="1">
    <citation type="submission" date="2021-04" db="EMBL/GenBank/DDBJ databases">
        <authorList>
            <person name="Bliznina A."/>
        </authorList>
    </citation>
    <scope>NUCLEOTIDE SEQUENCE [LARGE SCALE GENOMIC DNA]</scope>
</reference>
<feature type="region of interest" description="Disordered" evidence="1">
    <location>
        <begin position="164"/>
        <end position="219"/>
    </location>
</feature>
<name>A0ABN7SSL7_OIKDI</name>
<sequence length="939" mass="107857">MSEKRFKSIIEVTKFIKHADIRENYNTDSFVRFCAFCRDSLGVKRDSGAMTKDQRKAANKKAVQHYNSCPIVETIFERIPRGEKLEKLQNLPGYHENSQCFACGKDKLNDQTAIHLHFSFCDSITELLEDPEDLFDEAESLEQEDHDVGVDVAELAEENLMIDSQSAKTDPFPAADDRSSSQNSSDGSQGSIYQPDSKESIESSHDEEMHETTISSVNDTIATISASQKETRIDAETHLVKQLRLVMEEKRDLIPASFITPELMEIWHYSALNARIIMLSSFLPTRLIYGVTNEEIRLIVNWSNNLGSEFQRDKPLRMTNKHVKMALERREQVLGGEKYDDDRKAKVRRLRGITDEDKESILDYIYDHSDESPETKAFECKTSLIIERSIDLYENLKKEKFQMKFGLLFTTNEKVEKVQCTRRLAHSKYNGLWEEFNAVRLSKGQETISLHHFRALIPPMMIEPRHRDTYQCICAPCSNLGNLLSKFSDLLILQKIEKRKLTREEIIEMIYDLKGCKNSIYQDPYIVPLACAEGKCDCNDGEGKVLPLLRERFEEIDVLFRDETPQLERYNIMLMRDVYKRLQPGSEPVLIMKDVHTRLKLSDKQLVEDLSSAFDENSYHYSENRLANLLYGQVRRGEKEFDNTIFFEIDYSGEYTCQGGVKTTQNAEMGTKIELVVHIVVAWGFKMTESGERERVRLDSGLLMEKNKERKFVKSPAVIKTHLLKVLNHIKATQLMTINEDTVGVLLSDNAVEYKSRFSLADIADTDNWGIQMMKAFKITRHGKSFVDGAGSTLKQKMRKIETEGTYIPSIGLEKLIEMLNASPSTTEKGTSFHFSIPGMTPKSGIMWNHETAFTKLMSMPSKKKDGSAIRRGNQQIRMVKYVRIPITKRHFEDEEIKFLVATNICPNLCQVCFSATPEFCASVQNYALSVKRSQFFFN</sequence>
<evidence type="ECO:0000256" key="1">
    <source>
        <dbReference type="SAM" id="MobiDB-lite"/>
    </source>
</evidence>
<proteinExistence type="predicted"/>
<evidence type="ECO:0000313" key="3">
    <source>
        <dbReference type="Proteomes" id="UP001158576"/>
    </source>
</evidence>
<dbReference type="EMBL" id="OU015566">
    <property type="protein sequence ID" value="CAG5105696.1"/>
    <property type="molecule type" value="Genomic_DNA"/>
</dbReference>
<protein>
    <submittedName>
        <fullName evidence="2">Oidioi.mRNA.OKI2018_I69.chr1.g2370.t1.cds</fullName>
    </submittedName>
</protein>
<evidence type="ECO:0000313" key="2">
    <source>
        <dbReference type="EMBL" id="CAG5105696.1"/>
    </source>
</evidence>
<gene>
    <name evidence="2" type="ORF">OKIOD_LOCUS11135</name>
</gene>
<accession>A0ABN7SSL7</accession>